<feature type="transmembrane region" description="Helical" evidence="8">
    <location>
        <begin position="107"/>
        <end position="127"/>
    </location>
</feature>
<dbReference type="EMBL" id="CYXP01000011">
    <property type="protein sequence ID" value="CUN32195.1"/>
    <property type="molecule type" value="Genomic_DNA"/>
</dbReference>
<keyword evidence="2 8" id="KW-1003">Cell membrane</keyword>
<comment type="similarity">
    <text evidence="8">Belongs to the MntP (TC 9.B.29) family.</text>
</comment>
<sequence>MLYIEVLLLAIGLSMDSLAVSVTGGAVLKSNCTAGNIIKIASVLGIFQAGMTVIGYTMGLGFEKYICAFDHWIAFTLLLYLGGKMIYDSTKEEEEDGKFDPLCNRTLCGLGIATSIDALAVGISLAILKSPLLLQASTIGVVTFAISAFGVYFGNRFGKRIDLKLDLIGGLILIGIGTKILIEHLFFS</sequence>
<organism evidence="9 14">
    <name type="scientific">Parabacteroides distasonis</name>
    <dbReference type="NCBI Taxonomy" id="823"/>
    <lineage>
        <taxon>Bacteria</taxon>
        <taxon>Pseudomonadati</taxon>
        <taxon>Bacteroidota</taxon>
        <taxon>Bacteroidia</taxon>
        <taxon>Bacteroidales</taxon>
        <taxon>Tannerellaceae</taxon>
        <taxon>Parabacteroides</taxon>
    </lineage>
</organism>
<evidence type="ECO:0000313" key="11">
    <source>
        <dbReference type="EMBL" id="MRZ50344.1"/>
    </source>
</evidence>
<feature type="transmembrane region" description="Helical" evidence="8">
    <location>
        <begin position="165"/>
        <end position="187"/>
    </location>
</feature>
<keyword evidence="3 8" id="KW-0812">Transmembrane</keyword>
<keyword evidence="1 8" id="KW-0813">Transport</keyword>
<evidence type="ECO:0000256" key="1">
    <source>
        <dbReference type="ARBA" id="ARBA00022448"/>
    </source>
</evidence>
<reference evidence="15 16" key="2">
    <citation type="journal article" date="2019" name="Nat. Med.">
        <title>A library of human gut bacterial isolates paired with longitudinal multiomics data enables mechanistic microbiome research.</title>
        <authorList>
            <person name="Poyet M."/>
            <person name="Groussin M."/>
            <person name="Gibbons S.M."/>
            <person name="Avila-Pacheco J."/>
            <person name="Jiang X."/>
            <person name="Kearney S.M."/>
            <person name="Perrotta A.R."/>
            <person name="Berdy B."/>
            <person name="Zhao S."/>
            <person name="Lieberman T.D."/>
            <person name="Swanson P.K."/>
            <person name="Smith M."/>
            <person name="Roesemann S."/>
            <person name="Alexander J.E."/>
            <person name="Rich S.A."/>
            <person name="Livny J."/>
            <person name="Vlamakis H."/>
            <person name="Clish C."/>
            <person name="Bullock K."/>
            <person name="Deik A."/>
            <person name="Scott J."/>
            <person name="Pierce K.A."/>
            <person name="Xavier R.J."/>
            <person name="Alm E.J."/>
        </authorList>
    </citation>
    <scope>NUCLEOTIDE SEQUENCE [LARGE SCALE GENOMIC DNA]</scope>
    <source>
        <strain evidence="12 16">BIOML-A20</strain>
        <strain evidence="11 15">BIOML-A32</strain>
    </source>
</reference>
<feature type="transmembrane region" description="Helical" evidence="8">
    <location>
        <begin position="6"/>
        <end position="28"/>
    </location>
</feature>
<dbReference type="EMBL" id="WKMC01000005">
    <property type="protein sequence ID" value="MRZ50344.1"/>
    <property type="molecule type" value="Genomic_DNA"/>
</dbReference>
<dbReference type="Proteomes" id="UP000095591">
    <property type="component" value="Unassembled WGS sequence"/>
</dbReference>
<dbReference type="EMBL" id="WKMO01000023">
    <property type="protein sequence ID" value="MSB75387.1"/>
    <property type="molecule type" value="Genomic_DNA"/>
</dbReference>
<reference evidence="13 14" key="1">
    <citation type="submission" date="2015-09" db="EMBL/GenBank/DDBJ databases">
        <authorList>
            <consortium name="Pathogen Informatics"/>
        </authorList>
    </citation>
    <scope>NUCLEOTIDE SEQUENCE [LARGE SCALE GENOMIC DNA]</scope>
    <source>
        <strain evidence="10 13">2789STDY5608822</strain>
        <strain evidence="9 14">2789STDY5608872</strain>
    </source>
</reference>
<dbReference type="AlphaFoldDB" id="A0A173W1F7"/>
<evidence type="ECO:0000313" key="13">
    <source>
        <dbReference type="Proteomes" id="UP000095455"/>
    </source>
</evidence>
<feature type="transmembrane region" description="Helical" evidence="8">
    <location>
        <begin position="40"/>
        <end position="62"/>
    </location>
</feature>
<dbReference type="OrthoDB" id="9811590at2"/>
<comment type="subcellular location">
    <subcellularLocation>
        <location evidence="8">Cell membrane</location>
        <topology evidence="8">Multi-pass membrane protein</topology>
    </subcellularLocation>
</comment>
<evidence type="ECO:0000256" key="6">
    <source>
        <dbReference type="ARBA" id="ARBA00023136"/>
    </source>
</evidence>
<accession>A0A173W1F7</accession>
<evidence type="ECO:0000313" key="15">
    <source>
        <dbReference type="Proteomes" id="UP000441358"/>
    </source>
</evidence>
<keyword evidence="6 8" id="KW-0472">Membrane</keyword>
<dbReference type="Proteomes" id="UP000095455">
    <property type="component" value="Unassembled WGS sequence"/>
</dbReference>
<dbReference type="Proteomes" id="UP000441358">
    <property type="component" value="Unassembled WGS sequence"/>
</dbReference>
<keyword evidence="4 8" id="KW-1133">Transmembrane helix</keyword>
<dbReference type="InterPro" id="IPR022929">
    <property type="entry name" value="Put_MntP"/>
</dbReference>
<gene>
    <name evidence="9" type="primary">yebN</name>
    <name evidence="8" type="synonym">mntP</name>
    <name evidence="10" type="ORF">ERS852380_03798</name>
    <name evidence="9" type="ORF">ERS852429_03950</name>
    <name evidence="11" type="ORF">GKD66_08915</name>
    <name evidence="12" type="ORF">GKD70_19180</name>
</gene>
<evidence type="ECO:0000313" key="9">
    <source>
        <dbReference type="EMBL" id="CUN32195.1"/>
    </source>
</evidence>
<dbReference type="GO" id="GO:0005384">
    <property type="term" value="F:manganese ion transmembrane transporter activity"/>
    <property type="evidence" value="ECO:0007669"/>
    <property type="project" value="UniProtKB-UniRule"/>
</dbReference>
<evidence type="ECO:0000313" key="12">
    <source>
        <dbReference type="EMBL" id="MSB75387.1"/>
    </source>
</evidence>
<protein>
    <recommendedName>
        <fullName evidence="8">Putative manganese efflux pump MntP</fullName>
    </recommendedName>
</protein>
<evidence type="ECO:0000256" key="7">
    <source>
        <dbReference type="ARBA" id="ARBA00023211"/>
    </source>
</evidence>
<name>A0A173W1F7_PARDI</name>
<dbReference type="RefSeq" id="WP_005861542.1">
    <property type="nucleotide sequence ID" value="NZ_CABMKT010000001.1"/>
</dbReference>
<dbReference type="EMBL" id="CYYK01000016">
    <property type="protein sequence ID" value="CUP05127.1"/>
    <property type="molecule type" value="Genomic_DNA"/>
</dbReference>
<feature type="transmembrane region" description="Helical" evidence="8">
    <location>
        <begin position="68"/>
        <end position="87"/>
    </location>
</feature>
<proteinExistence type="inferred from homology"/>
<evidence type="ECO:0000256" key="3">
    <source>
        <dbReference type="ARBA" id="ARBA00022692"/>
    </source>
</evidence>
<dbReference type="PANTHER" id="PTHR35529">
    <property type="entry name" value="MANGANESE EFFLUX PUMP MNTP-RELATED"/>
    <property type="match status" value="1"/>
</dbReference>
<dbReference type="InterPro" id="IPR003810">
    <property type="entry name" value="Mntp/YtaF"/>
</dbReference>
<dbReference type="PANTHER" id="PTHR35529:SF1">
    <property type="entry name" value="MANGANESE EFFLUX PUMP MNTP-RELATED"/>
    <property type="match status" value="1"/>
</dbReference>
<evidence type="ECO:0000313" key="10">
    <source>
        <dbReference type="EMBL" id="CUP05127.1"/>
    </source>
</evidence>
<evidence type="ECO:0000256" key="8">
    <source>
        <dbReference type="HAMAP-Rule" id="MF_01521"/>
    </source>
</evidence>
<evidence type="ECO:0000256" key="4">
    <source>
        <dbReference type="ARBA" id="ARBA00022989"/>
    </source>
</evidence>
<evidence type="ECO:0000313" key="16">
    <source>
        <dbReference type="Proteomes" id="UP000441609"/>
    </source>
</evidence>
<keyword evidence="5 8" id="KW-0406">Ion transport</keyword>
<feature type="transmembrane region" description="Helical" evidence="8">
    <location>
        <begin position="133"/>
        <end position="153"/>
    </location>
</feature>
<evidence type="ECO:0000256" key="2">
    <source>
        <dbReference type="ARBA" id="ARBA00022475"/>
    </source>
</evidence>
<keyword evidence="7 8" id="KW-0464">Manganese</keyword>
<dbReference type="Pfam" id="PF02659">
    <property type="entry name" value="Mntp"/>
    <property type="match status" value="1"/>
</dbReference>
<evidence type="ECO:0000313" key="14">
    <source>
        <dbReference type="Proteomes" id="UP000095591"/>
    </source>
</evidence>
<comment type="function">
    <text evidence="8">Probably functions as a manganese efflux pump.</text>
</comment>
<dbReference type="HAMAP" id="MF_01521">
    <property type="entry name" value="MntP_pump"/>
    <property type="match status" value="1"/>
</dbReference>
<evidence type="ECO:0000256" key="5">
    <source>
        <dbReference type="ARBA" id="ARBA00023065"/>
    </source>
</evidence>
<dbReference type="Proteomes" id="UP000441609">
    <property type="component" value="Unassembled WGS sequence"/>
</dbReference>
<dbReference type="GO" id="GO:0005886">
    <property type="term" value="C:plasma membrane"/>
    <property type="evidence" value="ECO:0007669"/>
    <property type="project" value="UniProtKB-SubCell"/>
</dbReference>